<evidence type="ECO:0000313" key="2">
    <source>
        <dbReference type="EMBL" id="MCK9813617.1"/>
    </source>
</evidence>
<protein>
    <recommendedName>
        <fullName evidence="4">Sel1 repeat family protein</fullName>
    </recommendedName>
</protein>
<dbReference type="SUPFAM" id="SSF81901">
    <property type="entry name" value="HCP-like"/>
    <property type="match status" value="1"/>
</dbReference>
<sequence>MSRFHHALRLSLLSLAFSAGAQAAEPACPSSDLKSFVQAFATNPELQTAFSASPLVEQRPAYDDRGRSVTVRQKLSALPEGALALLDPQAQARAGLQSFWVDEQTLVVHDQLGDVLQAFVFKQNSCWNLARIEQWSVESMLNERAPANETALQRKLRKGSLYEGFGAREQYLLTPYFFELAQRIDLDAAAQGSAEGAVRAVVLGYSGMSPAVPPAQIEQLTSTYAEVNADAAMLLSGFYCHGGDDVSDEPCKDPGKAESTLQQAAKRFDSGQVYSVLGSAYADGTWGAKDQPRALACYQLAADKGDDEVLHTLAYYAKQGLTPSPGTHCL</sequence>
<feature type="chain" id="PRO_5045759142" description="Sel1 repeat family protein" evidence="1">
    <location>
        <begin position="24"/>
        <end position="330"/>
    </location>
</feature>
<keyword evidence="3" id="KW-1185">Reference proteome</keyword>
<feature type="signal peptide" evidence="1">
    <location>
        <begin position="1"/>
        <end position="23"/>
    </location>
</feature>
<dbReference type="InterPro" id="IPR011990">
    <property type="entry name" value="TPR-like_helical_dom_sf"/>
</dbReference>
<reference evidence="2 3" key="2">
    <citation type="journal article" date="2023" name="Plant Pathol.">
        <title>Dismantling and reorganizing Pseudomonas marginalis sensu#lato.</title>
        <authorList>
            <person name="Sawada H."/>
            <person name="Fujikawa T."/>
            <person name="Satou M."/>
        </authorList>
    </citation>
    <scope>NUCLEOTIDE SEQUENCE [LARGE SCALE GENOMIC DNA]</scope>
    <source>
        <strain evidence="2 3">MAFF 302046</strain>
    </source>
</reference>
<dbReference type="EMBL" id="JALQCX010000009">
    <property type="protein sequence ID" value="MCK9813617.1"/>
    <property type="molecule type" value="Genomic_DNA"/>
</dbReference>
<accession>A0ABT0JCM6</accession>
<comment type="caution">
    <text evidence="2">The sequence shown here is derived from an EMBL/GenBank/DDBJ whole genome shotgun (WGS) entry which is preliminary data.</text>
</comment>
<name>A0ABT0JCM6_9PSED</name>
<organism evidence="2 3">
    <name type="scientific">Pseudomonas morbosilactucae</name>
    <dbReference type="NCBI Taxonomy" id="2938197"/>
    <lineage>
        <taxon>Bacteria</taxon>
        <taxon>Pseudomonadati</taxon>
        <taxon>Pseudomonadota</taxon>
        <taxon>Gammaproteobacteria</taxon>
        <taxon>Pseudomonadales</taxon>
        <taxon>Pseudomonadaceae</taxon>
        <taxon>Pseudomonas</taxon>
    </lineage>
</organism>
<dbReference type="Gene3D" id="1.25.40.10">
    <property type="entry name" value="Tetratricopeptide repeat domain"/>
    <property type="match status" value="1"/>
</dbReference>
<dbReference type="Proteomes" id="UP001155163">
    <property type="component" value="Unassembled WGS sequence"/>
</dbReference>
<proteinExistence type="predicted"/>
<evidence type="ECO:0000256" key="1">
    <source>
        <dbReference type="SAM" id="SignalP"/>
    </source>
</evidence>
<evidence type="ECO:0000313" key="3">
    <source>
        <dbReference type="Proteomes" id="UP001155163"/>
    </source>
</evidence>
<evidence type="ECO:0008006" key="4">
    <source>
        <dbReference type="Google" id="ProtNLM"/>
    </source>
</evidence>
<keyword evidence="1" id="KW-0732">Signal</keyword>
<dbReference type="RefSeq" id="WP_268261425.1">
    <property type="nucleotide sequence ID" value="NZ_JALQCX010000009.1"/>
</dbReference>
<gene>
    <name evidence="2" type="ORF">M1B35_05515</name>
</gene>
<reference evidence="2 3" key="1">
    <citation type="journal article" date="2022" name="Int. J. Syst. Evol. Microbiol.">
        <title>Pseudomonas aegrilactucae sp. nov. and Pseudomonas morbosilactucae sp. nov., pathogens causing bacterial rot of lettuce in Japan.</title>
        <authorList>
            <person name="Sawada H."/>
            <person name="Fujikawa T."/>
            <person name="Satou M."/>
        </authorList>
    </citation>
    <scope>NUCLEOTIDE SEQUENCE [LARGE SCALE GENOMIC DNA]</scope>
    <source>
        <strain evidence="2 3">MAFF 302046</strain>
    </source>
</reference>